<dbReference type="EMBL" id="LIZS01000021">
    <property type="protein sequence ID" value="KPJ53359.1"/>
    <property type="molecule type" value="Genomic_DNA"/>
</dbReference>
<protein>
    <recommendedName>
        <fullName evidence="5">Adenine DNA glycosylase</fullName>
        <ecNumber evidence="4">3.2.2.31</ecNumber>
    </recommendedName>
</protein>
<dbReference type="Pfam" id="PF00730">
    <property type="entry name" value="HhH-GPD"/>
    <property type="match status" value="1"/>
</dbReference>
<organism evidence="15 16">
    <name type="scientific">candidate division TA06 bacterium DG_24</name>
    <dbReference type="NCBI Taxonomy" id="1703770"/>
    <lineage>
        <taxon>Bacteria</taxon>
        <taxon>Bacteria division TA06</taxon>
    </lineage>
</organism>
<dbReference type="AlphaFoldDB" id="A0A0S7WTR2"/>
<dbReference type="PANTHER" id="PTHR42944:SF1">
    <property type="entry name" value="ADENINE DNA GLYCOSYLASE"/>
    <property type="match status" value="1"/>
</dbReference>
<keyword evidence="15" id="KW-0255">Endonuclease</keyword>
<dbReference type="GO" id="GO:0034039">
    <property type="term" value="F:8-oxo-7,8-dihydroguanine DNA N-glycosylase activity"/>
    <property type="evidence" value="ECO:0007669"/>
    <property type="project" value="TreeGrafter"/>
</dbReference>
<dbReference type="Proteomes" id="UP000052008">
    <property type="component" value="Unassembled WGS sequence"/>
</dbReference>
<keyword evidence="12" id="KW-0326">Glycosidase</keyword>
<keyword evidence="7" id="KW-0227">DNA damage</keyword>
<dbReference type="CDD" id="cd00056">
    <property type="entry name" value="ENDO3c"/>
    <property type="match status" value="1"/>
</dbReference>
<dbReference type="EC" id="3.2.2.31" evidence="4"/>
<evidence type="ECO:0000313" key="16">
    <source>
        <dbReference type="Proteomes" id="UP000052008"/>
    </source>
</evidence>
<dbReference type="InterPro" id="IPR044298">
    <property type="entry name" value="MIG/MutY"/>
</dbReference>
<keyword evidence="15" id="KW-0540">Nuclease</keyword>
<gene>
    <name evidence="15" type="ORF">AMJ39_04970</name>
</gene>
<dbReference type="PANTHER" id="PTHR42944">
    <property type="entry name" value="ADENINE DNA GLYCOSYLASE"/>
    <property type="match status" value="1"/>
</dbReference>
<evidence type="ECO:0000259" key="14">
    <source>
        <dbReference type="SMART" id="SM00478"/>
    </source>
</evidence>
<comment type="cofactor">
    <cofactor evidence="2">
        <name>[4Fe-4S] cluster</name>
        <dbReference type="ChEBI" id="CHEBI:49883"/>
    </cofactor>
</comment>
<dbReference type="InterPro" id="IPR011257">
    <property type="entry name" value="DNA_glycosylase"/>
</dbReference>
<dbReference type="InterPro" id="IPR004036">
    <property type="entry name" value="Endonuclease-III-like_CS2"/>
</dbReference>
<dbReference type="GO" id="GO:0032357">
    <property type="term" value="F:oxidized purine DNA binding"/>
    <property type="evidence" value="ECO:0007669"/>
    <property type="project" value="TreeGrafter"/>
</dbReference>
<dbReference type="Gene3D" id="1.10.340.30">
    <property type="entry name" value="Hypothetical protein, domain 2"/>
    <property type="match status" value="1"/>
</dbReference>
<evidence type="ECO:0000256" key="10">
    <source>
        <dbReference type="ARBA" id="ARBA00023014"/>
    </source>
</evidence>
<dbReference type="GO" id="GO:0004519">
    <property type="term" value="F:endonuclease activity"/>
    <property type="evidence" value="ECO:0007669"/>
    <property type="project" value="UniProtKB-KW"/>
</dbReference>
<comment type="similarity">
    <text evidence="3">Belongs to the Nth/MutY family.</text>
</comment>
<name>A0A0S7WTR2_UNCT6</name>
<evidence type="ECO:0000256" key="13">
    <source>
        <dbReference type="SAM" id="MobiDB-lite"/>
    </source>
</evidence>
<evidence type="ECO:0000313" key="15">
    <source>
        <dbReference type="EMBL" id="KPJ53359.1"/>
    </source>
</evidence>
<dbReference type="GO" id="GO:0035485">
    <property type="term" value="F:adenine/guanine mispair binding"/>
    <property type="evidence" value="ECO:0007669"/>
    <property type="project" value="TreeGrafter"/>
</dbReference>
<evidence type="ECO:0000256" key="11">
    <source>
        <dbReference type="ARBA" id="ARBA00023204"/>
    </source>
</evidence>
<dbReference type="SMART" id="SM00478">
    <property type="entry name" value="ENDO3c"/>
    <property type="match status" value="1"/>
</dbReference>
<dbReference type="InterPro" id="IPR003265">
    <property type="entry name" value="HhH-GPD_domain"/>
</dbReference>
<keyword evidence="8" id="KW-0378">Hydrolase</keyword>
<evidence type="ECO:0000256" key="4">
    <source>
        <dbReference type="ARBA" id="ARBA00012045"/>
    </source>
</evidence>
<keyword evidence="11" id="KW-0234">DNA repair</keyword>
<dbReference type="InterPro" id="IPR023170">
    <property type="entry name" value="HhH_base_excis_C"/>
</dbReference>
<dbReference type="STRING" id="1703770.AMJ39_04970"/>
<feature type="region of interest" description="Disordered" evidence="13">
    <location>
        <begin position="198"/>
        <end position="219"/>
    </location>
</feature>
<evidence type="ECO:0000256" key="1">
    <source>
        <dbReference type="ARBA" id="ARBA00000843"/>
    </source>
</evidence>
<evidence type="ECO:0000256" key="2">
    <source>
        <dbReference type="ARBA" id="ARBA00001966"/>
    </source>
</evidence>
<dbReference type="InterPro" id="IPR000445">
    <property type="entry name" value="HhH_motif"/>
</dbReference>
<comment type="caution">
    <text evidence="15">The sequence shown here is derived from an EMBL/GenBank/DDBJ whole genome shotgun (WGS) entry which is preliminary data.</text>
</comment>
<evidence type="ECO:0000256" key="7">
    <source>
        <dbReference type="ARBA" id="ARBA00022763"/>
    </source>
</evidence>
<proteinExistence type="inferred from homology"/>
<dbReference type="GO" id="GO:0051536">
    <property type="term" value="F:iron-sulfur cluster binding"/>
    <property type="evidence" value="ECO:0007669"/>
    <property type="project" value="UniProtKB-KW"/>
</dbReference>
<keyword evidence="9" id="KW-0408">Iron</keyword>
<feature type="domain" description="HhH-GPD" evidence="14">
    <location>
        <begin position="47"/>
        <end position="195"/>
    </location>
</feature>
<keyword evidence="6" id="KW-0479">Metal-binding</keyword>
<dbReference type="SUPFAM" id="SSF48150">
    <property type="entry name" value="DNA-glycosylase"/>
    <property type="match status" value="1"/>
</dbReference>
<evidence type="ECO:0000256" key="9">
    <source>
        <dbReference type="ARBA" id="ARBA00023004"/>
    </source>
</evidence>
<accession>A0A0S7WTR2</accession>
<keyword evidence="10" id="KW-0411">Iron-sulfur</keyword>
<dbReference type="GO" id="GO:0006298">
    <property type="term" value="P:mismatch repair"/>
    <property type="evidence" value="ECO:0007669"/>
    <property type="project" value="TreeGrafter"/>
</dbReference>
<evidence type="ECO:0000256" key="5">
    <source>
        <dbReference type="ARBA" id="ARBA00022023"/>
    </source>
</evidence>
<dbReference type="PATRIC" id="fig|1703770.3.peg.1976"/>
<evidence type="ECO:0000256" key="3">
    <source>
        <dbReference type="ARBA" id="ARBA00008343"/>
    </source>
</evidence>
<dbReference type="GO" id="GO:0046872">
    <property type="term" value="F:metal ion binding"/>
    <property type="evidence" value="ECO:0007669"/>
    <property type="project" value="UniProtKB-KW"/>
</dbReference>
<reference evidence="15 16" key="1">
    <citation type="journal article" date="2015" name="Microbiome">
        <title>Genomic resolution of linkages in carbon, nitrogen, and sulfur cycling among widespread estuary sediment bacteria.</title>
        <authorList>
            <person name="Baker B.J."/>
            <person name="Lazar C.S."/>
            <person name="Teske A.P."/>
            <person name="Dick G.J."/>
        </authorList>
    </citation>
    <scope>NUCLEOTIDE SEQUENCE [LARGE SCALE GENOMIC DNA]</scope>
    <source>
        <strain evidence="15">DG_24</strain>
    </source>
</reference>
<dbReference type="GO" id="GO:0000701">
    <property type="term" value="F:purine-specific mismatch base pair DNA N-glycosylase activity"/>
    <property type="evidence" value="ECO:0007669"/>
    <property type="project" value="UniProtKB-EC"/>
</dbReference>
<dbReference type="Gene3D" id="1.10.1670.10">
    <property type="entry name" value="Helix-hairpin-Helix base-excision DNA repair enzymes (C-terminal)"/>
    <property type="match status" value="1"/>
</dbReference>
<dbReference type="GO" id="GO:0006284">
    <property type="term" value="P:base-excision repair"/>
    <property type="evidence" value="ECO:0007669"/>
    <property type="project" value="InterPro"/>
</dbReference>
<dbReference type="Pfam" id="PF00633">
    <property type="entry name" value="HHH"/>
    <property type="match status" value="1"/>
</dbReference>
<evidence type="ECO:0000256" key="12">
    <source>
        <dbReference type="ARBA" id="ARBA00023295"/>
    </source>
</evidence>
<dbReference type="PROSITE" id="PS01155">
    <property type="entry name" value="ENDONUCLEASE_III_2"/>
    <property type="match status" value="1"/>
</dbReference>
<evidence type="ECO:0000256" key="6">
    <source>
        <dbReference type="ARBA" id="ARBA00022723"/>
    </source>
</evidence>
<sequence>MRQQPALNKRQIREFRNVVYAHYNRHGRDLPWRKSTDPYRILVSEMMLQQTQVPRVIEKYDLFLRTFPDIVSLARAPLREILAVWQGLGYNRRALALKRIAETLTAEYNGKIPSDAEALTALPGIGVATAHAICAFAFDQPTILIETNIRTVFIHHFFTERDSVKDSEIRPLVAQTVDTSNPRIWYCALMDYGAALKKEHPNPSSRSAHHSRQTQFEGSNRQIRGKILRSLVDRRRIARDRLPHEIECAPTLVTKNLEQLEREGLIVAEGRYVYIP</sequence>
<comment type="catalytic activity">
    <reaction evidence="1">
        <text>Hydrolyzes free adenine bases from 7,8-dihydro-8-oxoguanine:adenine mismatched double-stranded DNA, leaving an apurinic site.</text>
        <dbReference type="EC" id="3.2.2.31"/>
    </reaction>
</comment>
<evidence type="ECO:0000256" key="8">
    <source>
        <dbReference type="ARBA" id="ARBA00022801"/>
    </source>
</evidence>